<keyword evidence="5" id="KW-1185">Reference proteome</keyword>
<dbReference type="Proteomes" id="UP000799118">
    <property type="component" value="Unassembled WGS sequence"/>
</dbReference>
<reference evidence="4" key="1">
    <citation type="journal article" date="2019" name="Environ. Microbiol.">
        <title>Fungal ecological strategies reflected in gene transcription - a case study of two litter decomposers.</title>
        <authorList>
            <person name="Barbi F."/>
            <person name="Kohler A."/>
            <person name="Barry K."/>
            <person name="Baskaran P."/>
            <person name="Daum C."/>
            <person name="Fauchery L."/>
            <person name="Ihrmark K."/>
            <person name="Kuo A."/>
            <person name="LaButti K."/>
            <person name="Lipzen A."/>
            <person name="Morin E."/>
            <person name="Grigoriev I.V."/>
            <person name="Henrissat B."/>
            <person name="Lindahl B."/>
            <person name="Martin F."/>
        </authorList>
    </citation>
    <scope>NUCLEOTIDE SEQUENCE</scope>
    <source>
        <strain evidence="4">JB14</strain>
    </source>
</reference>
<dbReference type="OrthoDB" id="5985073at2759"/>
<dbReference type="AlphaFoldDB" id="A0A6A4GYM0"/>
<keyword evidence="1" id="KW-0147">Chitin-binding</keyword>
<evidence type="ECO:0000313" key="4">
    <source>
        <dbReference type="EMBL" id="KAE9390174.1"/>
    </source>
</evidence>
<dbReference type="Gene3D" id="3.10.350.10">
    <property type="entry name" value="LysM domain"/>
    <property type="match status" value="3"/>
</dbReference>
<dbReference type="Pfam" id="PF01476">
    <property type="entry name" value="LysM"/>
    <property type="match status" value="3"/>
</dbReference>
<keyword evidence="2" id="KW-0843">Virulence</keyword>
<organism evidence="4 5">
    <name type="scientific">Gymnopus androsaceus JB14</name>
    <dbReference type="NCBI Taxonomy" id="1447944"/>
    <lineage>
        <taxon>Eukaryota</taxon>
        <taxon>Fungi</taxon>
        <taxon>Dikarya</taxon>
        <taxon>Basidiomycota</taxon>
        <taxon>Agaricomycotina</taxon>
        <taxon>Agaricomycetes</taxon>
        <taxon>Agaricomycetidae</taxon>
        <taxon>Agaricales</taxon>
        <taxon>Marasmiineae</taxon>
        <taxon>Omphalotaceae</taxon>
        <taxon>Gymnopus</taxon>
    </lineage>
</organism>
<proteinExistence type="predicted"/>
<evidence type="ECO:0000313" key="5">
    <source>
        <dbReference type="Proteomes" id="UP000799118"/>
    </source>
</evidence>
<protein>
    <recommendedName>
        <fullName evidence="3">LysM domain-containing protein</fullName>
    </recommendedName>
</protein>
<dbReference type="InterPro" id="IPR052210">
    <property type="entry name" value="LysM1-like"/>
</dbReference>
<feature type="domain" description="LysM" evidence="3">
    <location>
        <begin position="116"/>
        <end position="162"/>
    </location>
</feature>
<evidence type="ECO:0000256" key="2">
    <source>
        <dbReference type="ARBA" id="ARBA00023026"/>
    </source>
</evidence>
<dbReference type="PANTHER" id="PTHR34997">
    <property type="entry name" value="AM15"/>
    <property type="match status" value="1"/>
</dbReference>
<dbReference type="InterPro" id="IPR018392">
    <property type="entry name" value="LysM"/>
</dbReference>
<dbReference type="EMBL" id="ML769667">
    <property type="protein sequence ID" value="KAE9390174.1"/>
    <property type="molecule type" value="Genomic_DNA"/>
</dbReference>
<dbReference type="GO" id="GO:0008061">
    <property type="term" value="F:chitin binding"/>
    <property type="evidence" value="ECO:0007669"/>
    <property type="project" value="UniProtKB-KW"/>
</dbReference>
<name>A0A6A4GYM0_9AGAR</name>
<dbReference type="SMART" id="SM00257">
    <property type="entry name" value="LysM"/>
    <property type="match status" value="3"/>
</dbReference>
<dbReference type="SUPFAM" id="SSF54106">
    <property type="entry name" value="LysM domain"/>
    <property type="match status" value="3"/>
</dbReference>
<dbReference type="InterPro" id="IPR036779">
    <property type="entry name" value="LysM_dom_sf"/>
</dbReference>
<dbReference type="PANTHER" id="PTHR34997:SF1">
    <property type="entry name" value="PEPTIDOGLYCAN-BINDING LYSIN DOMAIN"/>
    <property type="match status" value="1"/>
</dbReference>
<feature type="domain" description="LysM" evidence="3">
    <location>
        <begin position="16"/>
        <end position="62"/>
    </location>
</feature>
<gene>
    <name evidence="4" type="ORF">BT96DRAFT_352873</name>
</gene>
<evidence type="ECO:0000256" key="1">
    <source>
        <dbReference type="ARBA" id="ARBA00022669"/>
    </source>
</evidence>
<evidence type="ECO:0000259" key="3">
    <source>
        <dbReference type="PROSITE" id="PS51782"/>
    </source>
</evidence>
<accession>A0A6A4GYM0</accession>
<sequence>MTFVLGTRVLALNCQANYTVVAGDNCVAIAAKFNVSDATLLADNSAVDTNCDNLSVGEKLCIPFPPTGCSAQHTVISGDNCVAIAAEFGTTFAALAVNAECSNLSVGEVLCIPCATQYTIRPGDVCDSIAAQFGVTAAELQAANAAVDPLCDNLGVGEVLCIPSEA</sequence>
<dbReference type="CDD" id="cd00118">
    <property type="entry name" value="LysM"/>
    <property type="match status" value="3"/>
</dbReference>
<dbReference type="PROSITE" id="PS51782">
    <property type="entry name" value="LYSM"/>
    <property type="match status" value="2"/>
</dbReference>